<dbReference type="STRING" id="289377.HL41_00970"/>
<dbReference type="RefSeq" id="WP_038063312.1">
    <property type="nucleotide sequence ID" value="NZ_CP008796.1"/>
</dbReference>
<feature type="domain" description="SAF" evidence="5">
    <location>
        <begin position="109"/>
        <end position="171"/>
    </location>
</feature>
<dbReference type="GO" id="GO:0042597">
    <property type="term" value="C:periplasmic space"/>
    <property type="evidence" value="ECO:0007669"/>
    <property type="project" value="UniProtKB-SubCell"/>
</dbReference>
<dbReference type="OrthoDB" id="9778717at2"/>
<keyword evidence="2" id="KW-0732">Signal</keyword>
<dbReference type="CDD" id="cd11614">
    <property type="entry name" value="SAF_CpaB_FlgA_like"/>
    <property type="match status" value="1"/>
</dbReference>
<dbReference type="HOGENOM" id="CLU_070510_3_0_0"/>
<evidence type="ECO:0000256" key="2">
    <source>
        <dbReference type="ARBA" id="ARBA00022729"/>
    </source>
</evidence>
<dbReference type="PaxDb" id="289377-HL41_00970"/>
<dbReference type="PANTHER" id="PTHR36307">
    <property type="entry name" value="FLAGELLA BASAL BODY P-RING FORMATION PROTEIN FLGA"/>
    <property type="match status" value="1"/>
</dbReference>
<dbReference type="AlphaFoldDB" id="A0A075WY49"/>
<accession>A0A075WY49</accession>
<evidence type="ECO:0000256" key="1">
    <source>
        <dbReference type="ARBA" id="ARBA00004418"/>
    </source>
</evidence>
<organism evidence="6 7">
    <name type="scientific">Thermodesulfobacterium commune DSM 2178</name>
    <dbReference type="NCBI Taxonomy" id="289377"/>
    <lineage>
        <taxon>Bacteria</taxon>
        <taxon>Pseudomonadati</taxon>
        <taxon>Thermodesulfobacteriota</taxon>
        <taxon>Thermodesulfobacteria</taxon>
        <taxon>Thermodesulfobacteriales</taxon>
        <taxon>Thermodesulfobacteriaceae</taxon>
        <taxon>Thermodesulfobacterium</taxon>
    </lineage>
</organism>
<dbReference type="GO" id="GO:0044780">
    <property type="term" value="P:bacterial-type flagellum assembly"/>
    <property type="evidence" value="ECO:0007669"/>
    <property type="project" value="InterPro"/>
</dbReference>
<dbReference type="InterPro" id="IPR017585">
    <property type="entry name" value="SAF_FlgA"/>
</dbReference>
<evidence type="ECO:0000256" key="4">
    <source>
        <dbReference type="RuleBase" id="RU362063"/>
    </source>
</evidence>
<protein>
    <recommendedName>
        <fullName evidence="4">Flagella basal body P-ring formation protein FlgA</fullName>
    </recommendedName>
</protein>
<comment type="similarity">
    <text evidence="4">Belongs to the FlgA family.</text>
</comment>
<evidence type="ECO:0000313" key="7">
    <source>
        <dbReference type="Proteomes" id="UP000028481"/>
    </source>
</evidence>
<dbReference type="Proteomes" id="UP000028481">
    <property type="component" value="Chromosome"/>
</dbReference>
<dbReference type="InterPro" id="IPR013974">
    <property type="entry name" value="SAF"/>
</dbReference>
<dbReference type="EMBL" id="CP008796">
    <property type="protein sequence ID" value="AIH03512.1"/>
    <property type="molecule type" value="Genomic_DNA"/>
</dbReference>
<comment type="function">
    <text evidence="4">Involved in the assembly process of the P-ring formation. It may associate with FlgF on the rod constituting a structure essential for the P-ring assembly or may act as a modulator protein for the P-ring assembly.</text>
</comment>
<dbReference type="Gene3D" id="3.90.1210.10">
    <property type="entry name" value="Antifreeze-like/N-acetylneuraminic acid synthase C-terminal domain"/>
    <property type="match status" value="1"/>
</dbReference>
<reference evidence="6 7" key="1">
    <citation type="journal article" date="2015" name="Genome Announc.">
        <title>Genome Sequence of a Sulfate-Reducing Thermophilic Bacterium, Thermodesulfobacterium commune DSM 2178T (Phylum Thermodesulfobacteria).</title>
        <authorList>
            <person name="Bhatnagar S."/>
            <person name="Badger J.H."/>
            <person name="Madupu R."/>
            <person name="Khouri H.M."/>
            <person name="O'Connor E.M."/>
            <person name="Robb F.T."/>
            <person name="Ward N.L."/>
            <person name="Eisen J.A."/>
        </authorList>
    </citation>
    <scope>NUCLEOTIDE SEQUENCE [LARGE SCALE GENOMIC DNA]</scope>
    <source>
        <strain evidence="6 7">DSM 2178</strain>
    </source>
</reference>
<dbReference type="Pfam" id="PF13144">
    <property type="entry name" value="ChapFlgA"/>
    <property type="match status" value="1"/>
</dbReference>
<comment type="subcellular location">
    <subcellularLocation>
        <location evidence="1 4">Periplasm</location>
    </subcellularLocation>
</comment>
<keyword evidence="3 4" id="KW-0574">Periplasm</keyword>
<evidence type="ECO:0000256" key="3">
    <source>
        <dbReference type="ARBA" id="ARBA00022764"/>
    </source>
</evidence>
<proteinExistence type="inferred from homology"/>
<dbReference type="NCBIfam" id="TIGR03170">
    <property type="entry name" value="flgA_cterm"/>
    <property type="match status" value="1"/>
</dbReference>
<dbReference type="Gene3D" id="2.30.30.760">
    <property type="match status" value="1"/>
</dbReference>
<dbReference type="InterPro" id="IPR039246">
    <property type="entry name" value="Flagellar_FlgA"/>
</dbReference>
<gene>
    <name evidence="6" type="ORF">HL41_00970</name>
</gene>
<dbReference type="PANTHER" id="PTHR36307:SF1">
    <property type="entry name" value="FLAGELLA BASAL BODY P-RING FORMATION PROTEIN FLGA"/>
    <property type="match status" value="1"/>
</dbReference>
<name>A0A075WY49_9BACT</name>
<dbReference type="eggNOG" id="COG1261">
    <property type="taxonomic scope" value="Bacteria"/>
</dbReference>
<evidence type="ECO:0000313" key="6">
    <source>
        <dbReference type="EMBL" id="AIH03512.1"/>
    </source>
</evidence>
<keyword evidence="4" id="KW-1005">Bacterial flagellum biogenesis</keyword>
<sequence>MKRRWFLVFFIAFVLSFKPLKGEEFYTEADYKKIFLQEIQTRLSKVYPKLSLEKFSVEPREAKVIKEMPYQVKFLGRPGLGSNTVILVFFKDGKEAFRVRLWGYVETYAFVAVLAKPLEKGEVITKNHLVFQERPLSRLPQDVILEEEEVLGKEVRTSLKPNVVLRKSFLNEPLLVKRGQEVLIIGKGRGFLVKTKGKALQDGRKGEVIKVRNLTSNKEVLGRVISTNEIEVML</sequence>
<keyword evidence="7" id="KW-1185">Reference proteome</keyword>
<evidence type="ECO:0000259" key="5">
    <source>
        <dbReference type="SMART" id="SM00858"/>
    </source>
</evidence>
<dbReference type="SMART" id="SM00858">
    <property type="entry name" value="SAF"/>
    <property type="match status" value="1"/>
</dbReference>
<dbReference type="KEGG" id="tcm:HL41_00970"/>